<evidence type="ECO:0000313" key="1">
    <source>
        <dbReference type="EMBL" id="KAG5636705.1"/>
    </source>
</evidence>
<sequence length="60" mass="6795">MAAYDLSDKNFDYVNEGQRNIHVWCTEMKESQVRGVPILGLIGGKIQDECEKKGHGVRDD</sequence>
<keyword evidence="2" id="KW-1185">Reference proteome</keyword>
<proteinExistence type="predicted"/>
<accession>A0A9P7K595</accession>
<protein>
    <submittedName>
        <fullName evidence="1">Uncharacterized protein</fullName>
    </submittedName>
</protein>
<evidence type="ECO:0000313" key="2">
    <source>
        <dbReference type="Proteomes" id="UP000717328"/>
    </source>
</evidence>
<reference evidence="1" key="1">
    <citation type="submission" date="2021-02" db="EMBL/GenBank/DDBJ databases">
        <authorList>
            <person name="Nieuwenhuis M."/>
            <person name="Van De Peppel L.J.J."/>
        </authorList>
    </citation>
    <scope>NUCLEOTIDE SEQUENCE</scope>
    <source>
        <strain evidence="1">D49</strain>
    </source>
</reference>
<gene>
    <name evidence="1" type="ORF">H0H81_007134</name>
</gene>
<name>A0A9P7K595_9AGAR</name>
<organism evidence="1 2">
    <name type="scientific">Sphagnurus paluster</name>
    <dbReference type="NCBI Taxonomy" id="117069"/>
    <lineage>
        <taxon>Eukaryota</taxon>
        <taxon>Fungi</taxon>
        <taxon>Dikarya</taxon>
        <taxon>Basidiomycota</taxon>
        <taxon>Agaricomycotina</taxon>
        <taxon>Agaricomycetes</taxon>
        <taxon>Agaricomycetidae</taxon>
        <taxon>Agaricales</taxon>
        <taxon>Tricholomatineae</taxon>
        <taxon>Lyophyllaceae</taxon>
        <taxon>Sphagnurus</taxon>
    </lineage>
</organism>
<dbReference type="EMBL" id="JABCKI010005902">
    <property type="protein sequence ID" value="KAG5636705.1"/>
    <property type="molecule type" value="Genomic_DNA"/>
</dbReference>
<reference evidence="1" key="2">
    <citation type="submission" date="2021-10" db="EMBL/GenBank/DDBJ databases">
        <title>Phylogenomics reveals ancestral predisposition of the termite-cultivated fungus Termitomyces towards a domesticated lifestyle.</title>
        <authorList>
            <person name="Auxier B."/>
            <person name="Grum-Grzhimaylo A."/>
            <person name="Cardenas M.E."/>
            <person name="Lodge J.D."/>
            <person name="Laessoe T."/>
            <person name="Pedersen O."/>
            <person name="Smith M.E."/>
            <person name="Kuyper T.W."/>
            <person name="Franco-Molano E.A."/>
            <person name="Baroni T.J."/>
            <person name="Aanen D.K."/>
        </authorList>
    </citation>
    <scope>NUCLEOTIDE SEQUENCE</scope>
    <source>
        <strain evidence="1">D49</strain>
    </source>
</reference>
<comment type="caution">
    <text evidence="1">The sequence shown here is derived from an EMBL/GenBank/DDBJ whole genome shotgun (WGS) entry which is preliminary data.</text>
</comment>
<dbReference type="AlphaFoldDB" id="A0A9P7K595"/>
<dbReference type="Proteomes" id="UP000717328">
    <property type="component" value="Unassembled WGS sequence"/>
</dbReference>
<dbReference type="OrthoDB" id="2142759at2759"/>